<evidence type="ECO:0000313" key="1">
    <source>
        <dbReference type="EMBL" id="GGA20954.1"/>
    </source>
</evidence>
<sequence length="407" mass="43983">MTVTRSAGGMSETTEPLVLTGGPLDIIGAVPHQLGLHPRDSLVVVCLSRTPQGRHRLGLTVRADFGTAAAGRLTAEAARALVRTVEAGGWGDAAVLCFYDEAFDQALTAAEGQSHPLRRRYRQAAALLQAAFQAEDRAVLAVFGVGARYCGALTGRAAGEVHPLDRIESGPLATRLVYEGSAPAADLAQACALPVVAVVDRERFSAAKEEWRGLRSEDRDRARAEAMLLWMPGAQRLFEAERLDSHEALLRSGAVDVDALAAVAVESWRPSMRDLICVCLASRRDLRSWHSTLRTMPQPRLVPHPTGRAVAAQLPGLGRTRPVAEEIGRGVRYLAFWAALEDSPDRARPLAMMAWLSWAAMHSSKAEHYAQRALEDQPRQKLGALILDLVRGGATPRWVGLQATGRA</sequence>
<evidence type="ECO:0000313" key="2">
    <source>
        <dbReference type="Proteomes" id="UP000616114"/>
    </source>
</evidence>
<dbReference type="Proteomes" id="UP000616114">
    <property type="component" value="Unassembled WGS sequence"/>
</dbReference>
<organism evidence="1 2">
    <name type="scientific">Sediminivirga luteola</name>
    <dbReference type="NCBI Taxonomy" id="1774748"/>
    <lineage>
        <taxon>Bacteria</taxon>
        <taxon>Bacillati</taxon>
        <taxon>Actinomycetota</taxon>
        <taxon>Actinomycetes</taxon>
        <taxon>Micrococcales</taxon>
        <taxon>Brevibacteriaceae</taxon>
        <taxon>Sediminivirga</taxon>
    </lineage>
</organism>
<dbReference type="EMBL" id="BMFY01000011">
    <property type="protein sequence ID" value="GGA20954.1"/>
    <property type="molecule type" value="Genomic_DNA"/>
</dbReference>
<proteinExistence type="predicted"/>
<gene>
    <name evidence="1" type="ORF">GCM10011333_25070</name>
</gene>
<dbReference type="InterPro" id="IPR025447">
    <property type="entry name" value="DUF4192"/>
</dbReference>
<accession>A0A8J2TZN9</accession>
<keyword evidence="2" id="KW-1185">Reference proteome</keyword>
<protein>
    <recommendedName>
        <fullName evidence="3">DUF4192 family protein</fullName>
    </recommendedName>
</protein>
<reference evidence="1" key="1">
    <citation type="journal article" date="2014" name="Int. J. Syst. Evol. Microbiol.">
        <title>Complete genome sequence of Corynebacterium casei LMG S-19264T (=DSM 44701T), isolated from a smear-ripened cheese.</title>
        <authorList>
            <consortium name="US DOE Joint Genome Institute (JGI-PGF)"/>
            <person name="Walter F."/>
            <person name="Albersmeier A."/>
            <person name="Kalinowski J."/>
            <person name="Ruckert C."/>
        </authorList>
    </citation>
    <scope>NUCLEOTIDE SEQUENCE</scope>
    <source>
        <strain evidence="1">CGMCC 1.12785</strain>
    </source>
</reference>
<reference evidence="1" key="2">
    <citation type="submission" date="2020-09" db="EMBL/GenBank/DDBJ databases">
        <authorList>
            <person name="Sun Q."/>
            <person name="Zhou Y."/>
        </authorList>
    </citation>
    <scope>NUCLEOTIDE SEQUENCE</scope>
    <source>
        <strain evidence="1">CGMCC 1.12785</strain>
    </source>
</reference>
<dbReference type="Pfam" id="PF13830">
    <property type="entry name" value="DUF4192"/>
    <property type="match status" value="1"/>
</dbReference>
<comment type="caution">
    <text evidence="1">The sequence shown here is derived from an EMBL/GenBank/DDBJ whole genome shotgun (WGS) entry which is preliminary data.</text>
</comment>
<evidence type="ECO:0008006" key="3">
    <source>
        <dbReference type="Google" id="ProtNLM"/>
    </source>
</evidence>
<name>A0A8J2TZN9_9MICO</name>
<dbReference type="AlphaFoldDB" id="A0A8J2TZN9"/>